<evidence type="ECO:0000313" key="6">
    <source>
        <dbReference type="EMBL" id="EJS43680.1"/>
    </source>
</evidence>
<name>J8PNK3_SACAR</name>
<dbReference type="PANTHER" id="PTHR12792">
    <property type="entry name" value="EXTRA SPINDLE POLES 1-RELATED"/>
    <property type="match status" value="1"/>
</dbReference>
<dbReference type="GO" id="GO:0044732">
    <property type="term" value="C:mitotic spindle pole body"/>
    <property type="evidence" value="ECO:0007669"/>
    <property type="project" value="TreeGrafter"/>
</dbReference>
<gene>
    <name evidence="6" type="ORF">SU7_1255</name>
</gene>
<dbReference type="GO" id="GO:0004197">
    <property type="term" value="F:cysteine-type endopeptidase activity"/>
    <property type="evidence" value="ECO:0007669"/>
    <property type="project" value="InterPro"/>
</dbReference>
<evidence type="ECO:0000256" key="1">
    <source>
        <dbReference type="ARBA" id="ARBA00000451"/>
    </source>
</evidence>
<evidence type="ECO:0000313" key="7">
    <source>
        <dbReference type="Proteomes" id="UP000006968"/>
    </source>
</evidence>
<organism evidence="6 7">
    <name type="scientific">Saccharomyces arboricola (strain H-6 / AS 2.3317 / CBS 10644)</name>
    <name type="common">Yeast</name>
    <dbReference type="NCBI Taxonomy" id="1160507"/>
    <lineage>
        <taxon>Eukaryota</taxon>
        <taxon>Fungi</taxon>
        <taxon>Dikarya</taxon>
        <taxon>Ascomycota</taxon>
        <taxon>Saccharomycotina</taxon>
        <taxon>Saccharomycetes</taxon>
        <taxon>Saccharomycetales</taxon>
        <taxon>Saccharomycetaceae</taxon>
        <taxon>Saccharomyces</taxon>
    </lineage>
</organism>
<dbReference type="GO" id="GO:0051307">
    <property type="term" value="P:meiotic chromosome separation"/>
    <property type="evidence" value="ECO:0007669"/>
    <property type="project" value="TreeGrafter"/>
</dbReference>
<dbReference type="MEROPS" id="C50.001"/>
<dbReference type="EC" id="3.4.22.49" evidence="2"/>
<proteinExistence type="predicted"/>
<keyword evidence="4" id="KW-0159">Chromosome partition</keyword>
<keyword evidence="3" id="KW-0378">Hydrolase</keyword>
<dbReference type="GO" id="GO:0005634">
    <property type="term" value="C:nucleus"/>
    <property type="evidence" value="ECO:0007669"/>
    <property type="project" value="InterPro"/>
</dbReference>
<dbReference type="PANTHER" id="PTHR12792:SF0">
    <property type="entry name" value="SEPARIN"/>
    <property type="match status" value="1"/>
</dbReference>
<dbReference type="GO" id="GO:0072686">
    <property type="term" value="C:mitotic spindle"/>
    <property type="evidence" value="ECO:0007669"/>
    <property type="project" value="TreeGrafter"/>
</dbReference>
<keyword evidence="7" id="KW-1185">Reference proteome</keyword>
<dbReference type="OrthoDB" id="10255632at2759"/>
<comment type="catalytic activity">
    <reaction evidence="1">
        <text>All bonds known to be hydrolyzed by this endopeptidase have arginine in P1 and an acidic residue in P4. P6 is often occupied by an acidic residue or by a hydroxy-amino-acid residue, the phosphorylation of which enhances cleavage.</text>
        <dbReference type="EC" id="3.4.22.49"/>
    </reaction>
</comment>
<evidence type="ECO:0000256" key="4">
    <source>
        <dbReference type="ARBA" id="ARBA00022829"/>
    </source>
</evidence>
<dbReference type="GO" id="GO:0005737">
    <property type="term" value="C:cytoplasm"/>
    <property type="evidence" value="ECO:0007669"/>
    <property type="project" value="TreeGrafter"/>
</dbReference>
<dbReference type="HOGENOM" id="CLU_243454_0_0_1"/>
<feature type="domain" description="Peptidase C50" evidence="5">
    <location>
        <begin position="1443"/>
        <end position="1542"/>
    </location>
</feature>
<evidence type="ECO:0000259" key="5">
    <source>
        <dbReference type="PROSITE" id="PS51700"/>
    </source>
</evidence>
<accession>J8PNK3</accession>
<dbReference type="InterPro" id="IPR030397">
    <property type="entry name" value="SEPARIN_core_dom"/>
</dbReference>
<sequence length="1630" mass="187345">MMVKQEDPLNEISPNTPMTKKCYLLNETLSKVHHGNQATTPASKFASATLIDSDGILITHNTIMQDFLKTSNSHIQVATEDINNVDRSLSSTYGLLKRRHMLGHINSVVKQHLMIIVKLINGNALGLASSEIIFLYNETNLFQAHNLKNILLTDFNTWNEYYLSNLKILAMQLILKRKLVEEYLPHLLELFSHDERFLLKDPNLKVHALTKIVLSFFSVVPNCKVLFGLKFLQYIKQYKLSFKNYIGNISIENFSKKLLHKGYLDMGPNKIYLNSFYLAYSRLYDGLDKIMLLDLLGYKQATEVQGMISAKKEFGEYCDVSENRLSCSCISLDDLSVVLESAAVFLQDKKRHISVTLRYLVCLWSTIRLEGLQKNKDILRQFDRTVIYVNSSIKSIDDKLIVDSLCELLTILSEICIDYKEFKRLANVINLFFNASVLFKNHFFLLKTANLEVKSVLLNNDSKTIHRTILKFEKFVSNAQGVQKKLEVLSYLFNVYCMLRNDSLSFIFDFCQNIFVHCFTRLKTTKFIEFSNCSDVMLSVLYGSSSIENIPSENWSQLTRMIFCSLKGRFNLDPSELNGKLDKLHLLNKYELLIRIVYLLNLDMSKHLTTNLSNITKMYMNKWLKRSPELTERISSFEMNFVKMLLCYLNFNSFDKLSIELCLCIRSKEKYFSSITPYAECCLLEAYLSLHMIEDVFALKDRLQRTMDLRTGKMEQVLLHVNSLIDVYLLESDLAAFQIYFGKTLPATRPELFDINNDYKQPISLYIKIILFNIKLFNGSAKLNIKAGNVVSAVLECKKAQNLSLSLLKKKNKLSQGSRLVLLKSLSFSFFQLIDVYIRIGSARDCEFYSKELSKVLSGMGEPIIVFRCLHFLHKYYLITEQNGLQNITLKKANKAFDYLDAEADITSLTMFLYDNKEFVKLRQSLVLYFGDQLAKTFLPNLWKLNLGENIDGAICLPEYKAKNIINKAHNMWRKVMSQLEEDPFFKGMFESTLGIPSSLPVISSAVSSNILKTPSKHTVGLKLCDSPRSSNMTPKGKNMRQKFDRMAAIDKLQKMKLLLEGLKLDTLENHELSKIASLFSLTLTILSNITSMHNIEGNLITGFSLTDLPRHMPLLFDKILSNLESENYKNFNVSSLANNSNISTTTENDAITSAQQNIMDSNLDVNIITIDFCSVTGNLLLSKLEPKHNRRTHLRLPLIRSNSRDLDESHLSFLEATKELFSIIKESNETTSVEVTSKIKTREERKSWWTTRYELDKRMQTLLNNIENSWFNGVQGFFSPEVVDCSLFIKFKDKFYEILHQNLPSRKLFGNPTMFIKVQDWVIELFLKLNPQEFDFLSKMEDLIYFVLDILLFHGEENAYDEIDFSMLHVQLEEQIKIFRANMTSNSIFHTFLVISSSCHLFPWECLSFLRDMSITRVPSYVFLDKLLSRFHYKLPIHVSIKDNISMILNPNGDLSRTESKFKGMFQKIIDTKPSSQLIMNEKPEEETLLKMLQTSNLFVYIGHGGGEQYVRGKEIKKCATIAPSFLLGCSSAAMKYYGKLEPTGTIYTYLLGGCPMVLGNLWDVTDKDIDKFSDELFEKMGFTGNIDDLNVNNLSVSQAVSRSRSICHLRYLNGAAPVIYGLPIKFTS</sequence>
<dbReference type="GO" id="GO:0006508">
    <property type="term" value="P:proteolysis"/>
    <property type="evidence" value="ECO:0007669"/>
    <property type="project" value="InterPro"/>
</dbReference>
<dbReference type="PROSITE" id="PS51700">
    <property type="entry name" value="SEPARIN"/>
    <property type="match status" value="1"/>
</dbReference>
<dbReference type="Pfam" id="PF03568">
    <property type="entry name" value="Separin_C"/>
    <property type="match status" value="1"/>
</dbReference>
<comment type="caution">
    <text evidence="6">The sequence shown here is derived from an EMBL/GenBank/DDBJ whole genome shotgun (WGS) entry which is preliminary data.</text>
</comment>
<protein>
    <recommendedName>
        <fullName evidence="2">separase</fullName>
        <ecNumber evidence="2">3.4.22.49</ecNumber>
    </recommendedName>
</protein>
<dbReference type="EMBL" id="ALIE01000087">
    <property type="protein sequence ID" value="EJS43680.1"/>
    <property type="molecule type" value="Genomic_DNA"/>
</dbReference>
<dbReference type="InterPro" id="IPR005314">
    <property type="entry name" value="Peptidase_C50"/>
</dbReference>
<evidence type="ECO:0000256" key="2">
    <source>
        <dbReference type="ARBA" id="ARBA00012489"/>
    </source>
</evidence>
<evidence type="ECO:0000256" key="3">
    <source>
        <dbReference type="ARBA" id="ARBA00022801"/>
    </source>
</evidence>
<dbReference type="Proteomes" id="UP000006968">
    <property type="component" value="Chromosome VII"/>
</dbReference>
<reference evidence="6 7" key="1">
    <citation type="journal article" date="2013" name="BMC Genomics">
        <title>High quality de novo sequencing and assembly of the Saccharomyces arboricolus genome.</title>
        <authorList>
            <person name="Liti G."/>
            <person name="Nguyen Ba A.N."/>
            <person name="Blythe M."/>
            <person name="Mueller C.A."/>
            <person name="Bergstroem A."/>
            <person name="Cubillos F.A."/>
            <person name="Dafhnis-Calas F."/>
            <person name="Khoshraftar S."/>
            <person name="Malla S."/>
            <person name="Mehta N."/>
            <person name="Siow C.C."/>
            <person name="Warringer J."/>
            <person name="Moses A.M."/>
            <person name="Louis E.J."/>
            <person name="Nieduszynski C.A."/>
        </authorList>
    </citation>
    <scope>NUCLEOTIDE SEQUENCE [LARGE SCALE GENOMIC DNA]</scope>
    <source>
        <strain evidence="7">H-6 / AS 2.3317 / CBS 10644</strain>
    </source>
</reference>